<gene>
    <name evidence="4" type="ORF">BSAL_21145</name>
</gene>
<dbReference type="OrthoDB" id="2427554at2759"/>
<name>A0A0S4JH62_BODSA</name>
<dbReference type="InterPro" id="IPR002123">
    <property type="entry name" value="Plipid/glycerol_acylTrfase"/>
</dbReference>
<evidence type="ECO:0000259" key="3">
    <source>
        <dbReference type="SMART" id="SM00563"/>
    </source>
</evidence>
<evidence type="ECO:0000313" key="4">
    <source>
        <dbReference type="EMBL" id="CUG89455.1"/>
    </source>
</evidence>
<keyword evidence="2" id="KW-1133">Transmembrane helix</keyword>
<feature type="transmembrane region" description="Helical" evidence="2">
    <location>
        <begin position="544"/>
        <end position="567"/>
    </location>
</feature>
<dbReference type="GO" id="GO:0016287">
    <property type="term" value="F:glycerone-phosphate O-acyltransferase activity"/>
    <property type="evidence" value="ECO:0007669"/>
    <property type="project" value="TreeGrafter"/>
</dbReference>
<keyword evidence="5" id="KW-1185">Reference proteome</keyword>
<dbReference type="Proteomes" id="UP000051952">
    <property type="component" value="Unassembled WGS sequence"/>
</dbReference>
<feature type="transmembrane region" description="Helical" evidence="2">
    <location>
        <begin position="625"/>
        <end position="643"/>
    </location>
</feature>
<keyword evidence="4" id="KW-0012">Acyltransferase</keyword>
<organism evidence="4 5">
    <name type="scientific">Bodo saltans</name>
    <name type="common">Flagellated protozoan</name>
    <dbReference type="NCBI Taxonomy" id="75058"/>
    <lineage>
        <taxon>Eukaryota</taxon>
        <taxon>Discoba</taxon>
        <taxon>Euglenozoa</taxon>
        <taxon>Kinetoplastea</taxon>
        <taxon>Metakinetoplastina</taxon>
        <taxon>Eubodonida</taxon>
        <taxon>Bodonidae</taxon>
        <taxon>Bodo</taxon>
    </lineage>
</organism>
<reference evidence="5" key="1">
    <citation type="submission" date="2015-09" db="EMBL/GenBank/DDBJ databases">
        <authorList>
            <consortium name="Pathogen Informatics"/>
        </authorList>
    </citation>
    <scope>NUCLEOTIDE SEQUENCE [LARGE SCALE GENOMIC DNA]</scope>
    <source>
        <strain evidence="5">Lake Konstanz</strain>
    </source>
</reference>
<dbReference type="GO" id="GO:0004366">
    <property type="term" value="F:glycerol-3-phosphate O-acyltransferase activity"/>
    <property type="evidence" value="ECO:0007669"/>
    <property type="project" value="TreeGrafter"/>
</dbReference>
<dbReference type="Pfam" id="PF01553">
    <property type="entry name" value="Acyltransferase"/>
    <property type="match status" value="1"/>
</dbReference>
<sequence length="732" mass="81136">MSDGADQKGSLNASQSKSKTVSFSVEGATSPVTDRPRLLTPVAETAVASEGATLAEAIKEALAHPVPVTEAESPAAVPPQSPVVPVVVVTAKEPSSDAAKPQPALKSALRRDMTITATKHKRTMYCDDCKKEIPFEEWLNHRDRLRTVEIKQRISGLQKYIVALFVDFVMWVIVNVYFREVAVVGLEKVPKTGPVVFYGNHQNQFIDAMMMRAHCGRGVRFIIAEKSMHRPVIGHFARMMEAVPVIRPQDVPSLVGQGKMVRMEKNVVFGEGTNFITGLAQGDVISWAVEGKKERCSGQVHQIVNEKEVTLTMPIKEEDTITQPTPFKCSRRIDHSEMYADVYNTLANNQCIGIFPEGGSHDRTSLLPLKAGVALFSLGASERHIPVQVVPCGLTYFYGNKFRSRAHIEFGDPIIPSNEIIEMFTNDKRGATGKFLEELAVAIRGVTINVADWGALKFLHAFRRLYQPPDCVLATGDYLKLTRRLAVILEENESDPQFADFRSKVENYSDYCAALLVRDSQAATLEKLDDTQSTTVVTLLFRRLVILMVMCVVLIPFFIIAAPIGLVTHIAAEHHARTALSASSVKVVAADVKGSYKIIVGFALVPLEMFLVSVLVFVYSDFHTALTVLVSLPMALYVSLLILQECVLELRAALPLVMSLFSKHKQFKKLYDRRLKLIGMAQAIVKRFDAGLNGELAAYRNASNTAVREPSLFSLRHSARRQADKNEVKKWN</sequence>
<keyword evidence="2" id="KW-0812">Transmembrane</keyword>
<feature type="region of interest" description="Disordered" evidence="1">
    <location>
        <begin position="1"/>
        <end position="37"/>
    </location>
</feature>
<feature type="transmembrane region" description="Helical" evidence="2">
    <location>
        <begin position="598"/>
        <end position="619"/>
    </location>
</feature>
<feature type="compositionally biased region" description="Polar residues" evidence="1">
    <location>
        <begin position="9"/>
        <end position="23"/>
    </location>
</feature>
<dbReference type="AlphaFoldDB" id="A0A0S4JH62"/>
<accession>A0A0S4JH62</accession>
<dbReference type="GO" id="GO:0008654">
    <property type="term" value="P:phospholipid biosynthetic process"/>
    <property type="evidence" value="ECO:0007669"/>
    <property type="project" value="TreeGrafter"/>
</dbReference>
<dbReference type="OMA" id="IMALGCM"/>
<dbReference type="EMBL" id="CYKH01001740">
    <property type="protein sequence ID" value="CUG89455.1"/>
    <property type="molecule type" value="Genomic_DNA"/>
</dbReference>
<dbReference type="SUPFAM" id="SSF69593">
    <property type="entry name" value="Glycerol-3-phosphate (1)-acyltransferase"/>
    <property type="match status" value="2"/>
</dbReference>
<evidence type="ECO:0000256" key="2">
    <source>
        <dbReference type="SAM" id="Phobius"/>
    </source>
</evidence>
<feature type="domain" description="Phospholipid/glycerol acyltransferase" evidence="3">
    <location>
        <begin position="195"/>
        <end position="397"/>
    </location>
</feature>
<evidence type="ECO:0000256" key="1">
    <source>
        <dbReference type="SAM" id="MobiDB-lite"/>
    </source>
</evidence>
<dbReference type="VEuPathDB" id="TriTrypDB:BSAL_21145"/>
<proteinExistence type="predicted"/>
<keyword evidence="2" id="KW-0472">Membrane</keyword>
<protein>
    <submittedName>
        <fullName evidence="4">Glycerol-3-phosphate acyltransferase, putative, putative</fullName>
    </submittedName>
</protein>
<keyword evidence="4" id="KW-0808">Transferase</keyword>
<dbReference type="PANTHER" id="PTHR31605:SF0">
    <property type="entry name" value="GLYCEROL-3-PHOSPHATE O-ACYLTRANSFERASE 1"/>
    <property type="match status" value="1"/>
</dbReference>
<dbReference type="CDD" id="cd07992">
    <property type="entry name" value="LPLAT_AAK14816-like"/>
    <property type="match status" value="1"/>
</dbReference>
<evidence type="ECO:0000313" key="5">
    <source>
        <dbReference type="Proteomes" id="UP000051952"/>
    </source>
</evidence>
<dbReference type="InterPro" id="IPR052744">
    <property type="entry name" value="GPAT/DAPAT"/>
</dbReference>
<dbReference type="SMART" id="SM00563">
    <property type="entry name" value="PlsC"/>
    <property type="match status" value="1"/>
</dbReference>
<dbReference type="PANTHER" id="PTHR31605">
    <property type="entry name" value="GLYCEROL-3-PHOSPHATE O-ACYLTRANSFERASE 1"/>
    <property type="match status" value="1"/>
</dbReference>